<dbReference type="GO" id="GO:0016791">
    <property type="term" value="F:phosphatase activity"/>
    <property type="evidence" value="ECO:0007669"/>
    <property type="project" value="TreeGrafter"/>
</dbReference>
<dbReference type="EMBL" id="JACHGK010000021">
    <property type="protein sequence ID" value="MBB6447438.1"/>
    <property type="molecule type" value="Genomic_DNA"/>
</dbReference>
<dbReference type="SUPFAM" id="SSF56784">
    <property type="entry name" value="HAD-like"/>
    <property type="match status" value="1"/>
</dbReference>
<dbReference type="PANTHER" id="PTHR46470">
    <property type="entry name" value="N-ACYLNEURAMINATE-9-PHOSPHATASE"/>
    <property type="match status" value="1"/>
</dbReference>
<reference evidence="4 5" key="1">
    <citation type="submission" date="2020-08" db="EMBL/GenBank/DDBJ databases">
        <title>Genomic Encyclopedia of Type Strains, Phase IV (KMG-IV): sequencing the most valuable type-strain genomes for metagenomic binning, comparative biology and taxonomic classification.</title>
        <authorList>
            <person name="Goeker M."/>
        </authorList>
    </citation>
    <scope>NUCLEOTIDE SEQUENCE [LARGE SCALE GENOMIC DNA]</scope>
    <source>
        <strain evidence="4 5">DSM 5391</strain>
    </source>
</reference>
<dbReference type="SFLD" id="SFLDG01129">
    <property type="entry name" value="C1.5:_HAD__Beta-PGM__Phosphata"/>
    <property type="match status" value="1"/>
</dbReference>
<dbReference type="GO" id="GO:0046872">
    <property type="term" value="F:metal ion binding"/>
    <property type="evidence" value="ECO:0007669"/>
    <property type="project" value="UniProtKB-KW"/>
</dbReference>
<name>A0A7X0HV87_9BACI</name>
<dbReference type="Pfam" id="PF00702">
    <property type="entry name" value="Hydrolase"/>
    <property type="match status" value="1"/>
</dbReference>
<organism evidence="4 5">
    <name type="scientific">Bacillus benzoevorans</name>
    <dbReference type="NCBI Taxonomy" id="1456"/>
    <lineage>
        <taxon>Bacteria</taxon>
        <taxon>Bacillati</taxon>
        <taxon>Bacillota</taxon>
        <taxon>Bacilli</taxon>
        <taxon>Bacillales</taxon>
        <taxon>Bacillaceae</taxon>
        <taxon>Bacillus</taxon>
    </lineage>
</organism>
<evidence type="ECO:0000313" key="5">
    <source>
        <dbReference type="Proteomes" id="UP000531594"/>
    </source>
</evidence>
<dbReference type="InterPro" id="IPR023198">
    <property type="entry name" value="PGP-like_dom2"/>
</dbReference>
<evidence type="ECO:0000256" key="3">
    <source>
        <dbReference type="ARBA" id="ARBA00022842"/>
    </source>
</evidence>
<dbReference type="InterPro" id="IPR023214">
    <property type="entry name" value="HAD_sf"/>
</dbReference>
<gene>
    <name evidence="4" type="ORF">HNR53_004118</name>
</gene>
<keyword evidence="3" id="KW-0460">Magnesium</keyword>
<evidence type="ECO:0000313" key="4">
    <source>
        <dbReference type="EMBL" id="MBB6447438.1"/>
    </source>
</evidence>
<protein>
    <submittedName>
        <fullName evidence="4">FMN phosphatase YigB (HAD superfamily)</fullName>
    </submittedName>
</protein>
<comment type="caution">
    <text evidence="4">The sequence shown here is derived from an EMBL/GenBank/DDBJ whole genome shotgun (WGS) entry which is preliminary data.</text>
</comment>
<dbReference type="PANTHER" id="PTHR46470:SF2">
    <property type="entry name" value="GLYCERALDEHYDE 3-PHOSPHATE PHOSPHATASE"/>
    <property type="match status" value="1"/>
</dbReference>
<dbReference type="SFLD" id="SFLDS00003">
    <property type="entry name" value="Haloacid_Dehalogenase"/>
    <property type="match status" value="1"/>
</dbReference>
<proteinExistence type="predicted"/>
<evidence type="ECO:0000256" key="2">
    <source>
        <dbReference type="ARBA" id="ARBA00022801"/>
    </source>
</evidence>
<dbReference type="InterPro" id="IPR036412">
    <property type="entry name" value="HAD-like_sf"/>
</dbReference>
<keyword evidence="1" id="KW-0479">Metal-binding</keyword>
<evidence type="ECO:0000256" key="1">
    <source>
        <dbReference type="ARBA" id="ARBA00022723"/>
    </source>
</evidence>
<dbReference type="Gene3D" id="3.40.50.1000">
    <property type="entry name" value="HAD superfamily/HAD-like"/>
    <property type="match status" value="1"/>
</dbReference>
<dbReference type="Proteomes" id="UP000531594">
    <property type="component" value="Unassembled WGS sequence"/>
</dbReference>
<keyword evidence="2" id="KW-0378">Hydrolase</keyword>
<dbReference type="RefSeq" id="WP_184529383.1">
    <property type="nucleotide sequence ID" value="NZ_JACHGK010000021.1"/>
</dbReference>
<accession>A0A7X0HV87</accession>
<dbReference type="InterPro" id="IPR051400">
    <property type="entry name" value="HAD-like_hydrolase"/>
</dbReference>
<dbReference type="Gene3D" id="1.10.150.240">
    <property type="entry name" value="Putative phosphatase, domain 2"/>
    <property type="match status" value="1"/>
</dbReference>
<sequence length="245" mass="28954">MIKDIQLVWDFDDTIVKTNVEFDKTNQRVAEIVAADVFGDLKQMEVIKAYQRKLDLEMIAEIGFLPNRYLLTWDKTYEYFMNHAGKRSDKEVKAKIKETVMDVYERKYDNIPDSIPVLKELKNQGYPMIILTAGVENIQRRKIEQSGAIDYVEDVYVFTQKTPETFKRVMERYNFQDYVMIGNSLKSDIYPALENDAWGFHYEQTTWEADHYNINKNHEKYVHLSTLKEVPIQLDRILTKKSLAI</sequence>
<keyword evidence="5" id="KW-1185">Reference proteome</keyword>
<dbReference type="AlphaFoldDB" id="A0A7X0HV87"/>